<dbReference type="RefSeq" id="WP_093181012.1">
    <property type="nucleotide sequence ID" value="NZ_FMYH01000001.1"/>
</dbReference>
<sequence>MAAPALRRSRAAALLGSALVLALAAGCSSEPVTGAAFPDWDAVDARAAAHFDAQMTLLDERIAESSPFTTDARTDVTGVAYTHAIHGDNKAGGQSVVAVRGNPASVFVRQTDSKAGFTLDTLHIGGEASDYLLLGDSYSSLAPTEWVETPTIYGAPGENEFAAALRTMCFITGFQTMCEIREAIRVTQESTFGAQMRRSVQTDDDGTVHSETEVTLAAVVSVAALLDIPAGISDQFTPEMLDSFIPVSVWQDSDGNLIKMEMNGTVRGTDGVDDFVVQVGFEITGSATKKDFPAVPDPTDVTVIDESGISAFYDALGELS</sequence>
<evidence type="ECO:0008006" key="4">
    <source>
        <dbReference type="Google" id="ProtNLM"/>
    </source>
</evidence>
<proteinExistence type="predicted"/>
<accession>A0A1G6H917</accession>
<reference evidence="2 3" key="1">
    <citation type="submission" date="2016-09" db="EMBL/GenBank/DDBJ databases">
        <authorList>
            <person name="Capua I."/>
            <person name="De Benedictis P."/>
            <person name="Joannis T."/>
            <person name="Lombin L.H."/>
            <person name="Cattoli G."/>
        </authorList>
    </citation>
    <scope>NUCLEOTIDE SEQUENCE [LARGE SCALE GENOMIC DNA]</scope>
    <source>
        <strain evidence="2 3">ISLP-3</strain>
    </source>
</reference>
<feature type="chain" id="PRO_5038331615" description="Lipoprotein" evidence="1">
    <location>
        <begin position="25"/>
        <end position="320"/>
    </location>
</feature>
<organism evidence="2 3">
    <name type="scientific">Sanguibacter gelidistatuariae</name>
    <dbReference type="NCBI Taxonomy" id="1814289"/>
    <lineage>
        <taxon>Bacteria</taxon>
        <taxon>Bacillati</taxon>
        <taxon>Actinomycetota</taxon>
        <taxon>Actinomycetes</taxon>
        <taxon>Micrococcales</taxon>
        <taxon>Sanguibacteraceae</taxon>
        <taxon>Sanguibacter</taxon>
    </lineage>
</organism>
<evidence type="ECO:0000256" key="1">
    <source>
        <dbReference type="SAM" id="SignalP"/>
    </source>
</evidence>
<dbReference type="PROSITE" id="PS51257">
    <property type="entry name" value="PROKAR_LIPOPROTEIN"/>
    <property type="match status" value="1"/>
</dbReference>
<dbReference type="STRING" id="1814289.SAMN05216410_0841"/>
<gene>
    <name evidence="2" type="ORF">SAMN05216410_0841</name>
</gene>
<protein>
    <recommendedName>
        <fullName evidence="4">Lipoprotein</fullName>
    </recommendedName>
</protein>
<keyword evidence="1" id="KW-0732">Signal</keyword>
<feature type="signal peptide" evidence="1">
    <location>
        <begin position="1"/>
        <end position="24"/>
    </location>
</feature>
<dbReference type="OrthoDB" id="3597808at2"/>
<dbReference type="EMBL" id="FMYH01000001">
    <property type="protein sequence ID" value="SDB90711.1"/>
    <property type="molecule type" value="Genomic_DNA"/>
</dbReference>
<name>A0A1G6H917_9MICO</name>
<evidence type="ECO:0000313" key="2">
    <source>
        <dbReference type="EMBL" id="SDB90711.1"/>
    </source>
</evidence>
<keyword evidence="3" id="KW-1185">Reference proteome</keyword>
<dbReference type="Proteomes" id="UP000199039">
    <property type="component" value="Unassembled WGS sequence"/>
</dbReference>
<evidence type="ECO:0000313" key="3">
    <source>
        <dbReference type="Proteomes" id="UP000199039"/>
    </source>
</evidence>
<dbReference type="AlphaFoldDB" id="A0A1G6H917"/>